<evidence type="ECO:0000259" key="4">
    <source>
        <dbReference type="PROSITE" id="PS50006"/>
    </source>
</evidence>
<reference evidence="6" key="2">
    <citation type="submission" date="2013-12" db="EMBL/GenBank/DDBJ databases">
        <title>Evolution of pathogenesis and genome organization in the Tremellales.</title>
        <authorList>
            <person name="Cuomo C."/>
            <person name="Litvintseva A."/>
            <person name="Heitman J."/>
            <person name="Chen Y."/>
            <person name="Sun S."/>
            <person name="Springer D."/>
            <person name="Dromer F."/>
            <person name="Young S."/>
            <person name="Zeng Q."/>
            <person name="Chapman S."/>
            <person name="Gujja S."/>
            <person name="Saif S."/>
            <person name="Birren B."/>
        </authorList>
    </citation>
    <scope>NUCLEOTIDE SEQUENCE [LARGE SCALE GENOMIC DNA]</scope>
    <source>
        <strain evidence="6">BCC8398</strain>
    </source>
</reference>
<feature type="compositionally biased region" description="Polar residues" evidence="2">
    <location>
        <begin position="460"/>
        <end position="483"/>
    </location>
</feature>
<dbReference type="OrthoDB" id="687730at2759"/>
<organism evidence="5 6">
    <name type="scientific">Kwoniella heveanensis BCC8398</name>
    <dbReference type="NCBI Taxonomy" id="1296120"/>
    <lineage>
        <taxon>Eukaryota</taxon>
        <taxon>Fungi</taxon>
        <taxon>Dikarya</taxon>
        <taxon>Basidiomycota</taxon>
        <taxon>Agaricomycotina</taxon>
        <taxon>Tremellomycetes</taxon>
        <taxon>Tremellales</taxon>
        <taxon>Cryptococcaceae</taxon>
        <taxon>Kwoniella</taxon>
    </lineage>
</organism>
<name>A0A1B9GRY5_9TREE</name>
<keyword evidence="3" id="KW-1133">Transmembrane helix</keyword>
<dbReference type="AlphaFoldDB" id="A0A1B9GRY5"/>
<feature type="region of interest" description="Disordered" evidence="2">
    <location>
        <begin position="1"/>
        <end position="57"/>
    </location>
</feature>
<feature type="compositionally biased region" description="Low complexity" evidence="2">
    <location>
        <begin position="690"/>
        <end position="738"/>
    </location>
</feature>
<dbReference type="PROSITE" id="PS50006">
    <property type="entry name" value="FHA_DOMAIN"/>
    <property type="match status" value="1"/>
</dbReference>
<gene>
    <name evidence="5" type="ORF">I316_04551</name>
</gene>
<dbReference type="SMART" id="SM00240">
    <property type="entry name" value="FHA"/>
    <property type="match status" value="1"/>
</dbReference>
<protein>
    <recommendedName>
        <fullName evidence="4">FHA domain-containing protein</fullName>
    </recommendedName>
</protein>
<evidence type="ECO:0000256" key="3">
    <source>
        <dbReference type="SAM" id="Phobius"/>
    </source>
</evidence>
<feature type="domain" description="FHA" evidence="4">
    <location>
        <begin position="87"/>
        <end position="143"/>
    </location>
</feature>
<dbReference type="Pfam" id="PF00498">
    <property type="entry name" value="FHA"/>
    <property type="match status" value="1"/>
</dbReference>
<dbReference type="InterPro" id="IPR000253">
    <property type="entry name" value="FHA_dom"/>
</dbReference>
<evidence type="ECO:0000313" key="5">
    <source>
        <dbReference type="EMBL" id="OCF33839.1"/>
    </source>
</evidence>
<dbReference type="PANTHER" id="PTHR15715:SF37">
    <property type="entry name" value="LD47843P"/>
    <property type="match status" value="1"/>
</dbReference>
<dbReference type="STRING" id="1296120.A0A1B9GRY5"/>
<feature type="compositionally biased region" description="Polar residues" evidence="2">
    <location>
        <begin position="216"/>
        <end position="238"/>
    </location>
</feature>
<sequence>MLLRQAFPPRQNQNQNQSSGQYSSDQGQGQNAQNQGGQVQGQGGQAGQGTTNANGLPWGAPFPSLHLWPLQDTFVMKMIHLPEGQRIKIGRQTNNKTVPGERNAYFDSKVLSRLHAEIWEQGGKIFIKDVRSSNGTFINGERLSPESVESAPFELKSEDQVEFGIDIVSEDNRTIVHHKVAAKVYCVFGPEDAALSARELVNYQNPDSRGLRRVASQPNGHPNNQLSQMGPSIMSSGGKSSALSFDSVLNKLQNELRASKETGAELQNLATAFTDIQDTLGGGLPPSQNGSAAQYIPPQFRSASAEAQAALAGPHGQQAAAFIALQNQLTETQTSLGSQLEKIRLLEGQLKEHETIKHELSSMREQMEESKREMELLLAGHRGRQMGRRIQDDDDDDDDDARSVMTLMDSEDAEQRVRERRKAEREGGDERRSHRQPDRPRTPEPSNLNGDPESDEEDSLTSASREGSQHAQVNGDVGSSPSRVSEIEKQNAELVLRIQTLSAEIAEAVLLSKTLQSQHSEAMSAVKILTEKVGTLEDGIAGKIAEEMSKAEQKWDSWRLKFEEGWKKERESWDAERERLRGVVREWEEASRRAHEEEEDRELNESLSEDEQDDEDEEDEDEDDDDGVQNGAGPDGVLSIDGWEEGAESSGRVSISPSRKPRRRRPSQKAILAVKALKSLAVDDTDNANSGVGSSTPKGTSPTSPSGKPSTSISTSLAGTTSALAGAAGARGNNSNGKLRSHSRSKRSLGLSKRRDEITSRSGLSRTIGTHDDDAKDKDKENSSESGRESVSTLKEGGEGGDETDVGRPSGVKGNKDVVQGQVISPVPVFTVLVVLVAAGVYWHKYYKE</sequence>
<dbReference type="Proteomes" id="UP000092666">
    <property type="component" value="Unassembled WGS sequence"/>
</dbReference>
<keyword evidence="6" id="KW-1185">Reference proteome</keyword>
<dbReference type="PANTHER" id="PTHR15715">
    <property type="entry name" value="CENTROSOMAL PROTEIN OF 170 KDA"/>
    <property type="match status" value="1"/>
</dbReference>
<feature type="compositionally biased region" description="Gly residues" evidence="2">
    <location>
        <begin position="38"/>
        <end position="47"/>
    </location>
</feature>
<feature type="compositionally biased region" description="Basic and acidic residues" evidence="2">
    <location>
        <begin position="769"/>
        <end position="788"/>
    </location>
</feature>
<feature type="region of interest" description="Disordered" evidence="2">
    <location>
        <begin position="209"/>
        <end position="238"/>
    </location>
</feature>
<reference evidence="5 6" key="1">
    <citation type="submission" date="2013-07" db="EMBL/GenBank/DDBJ databases">
        <title>The Genome Sequence of Cryptococcus heveanensis BCC8398.</title>
        <authorList>
            <consortium name="The Broad Institute Genome Sequencing Platform"/>
            <person name="Cuomo C."/>
            <person name="Litvintseva A."/>
            <person name="Chen Y."/>
            <person name="Heitman J."/>
            <person name="Sun S."/>
            <person name="Springer D."/>
            <person name="Dromer F."/>
            <person name="Young S.K."/>
            <person name="Zeng Q."/>
            <person name="Gargeya S."/>
            <person name="Fitzgerald M."/>
            <person name="Abouelleil A."/>
            <person name="Alvarado L."/>
            <person name="Berlin A.M."/>
            <person name="Chapman S.B."/>
            <person name="Dewar J."/>
            <person name="Goldberg J."/>
            <person name="Griggs A."/>
            <person name="Gujja S."/>
            <person name="Hansen M."/>
            <person name="Howarth C."/>
            <person name="Imamovic A."/>
            <person name="Larimer J."/>
            <person name="McCowan C."/>
            <person name="Murphy C."/>
            <person name="Pearson M."/>
            <person name="Priest M."/>
            <person name="Roberts A."/>
            <person name="Saif S."/>
            <person name="Shea T."/>
            <person name="Sykes S."/>
            <person name="Wortman J."/>
            <person name="Nusbaum C."/>
            <person name="Birren B."/>
        </authorList>
    </citation>
    <scope>NUCLEOTIDE SEQUENCE [LARGE SCALE GENOMIC DNA]</scope>
    <source>
        <strain evidence="5 6">BCC8398</strain>
    </source>
</reference>
<dbReference type="Gene3D" id="2.60.200.20">
    <property type="match status" value="1"/>
</dbReference>
<keyword evidence="1" id="KW-0175">Coiled coil</keyword>
<evidence type="ECO:0000256" key="1">
    <source>
        <dbReference type="SAM" id="Coils"/>
    </source>
</evidence>
<keyword evidence="3" id="KW-0472">Membrane</keyword>
<feature type="region of interest" description="Disordered" evidence="2">
    <location>
        <begin position="584"/>
        <end position="816"/>
    </location>
</feature>
<dbReference type="GO" id="GO:0005737">
    <property type="term" value="C:cytoplasm"/>
    <property type="evidence" value="ECO:0007669"/>
    <property type="project" value="TreeGrafter"/>
</dbReference>
<proteinExistence type="predicted"/>
<feature type="transmembrane region" description="Helical" evidence="3">
    <location>
        <begin position="823"/>
        <end position="843"/>
    </location>
</feature>
<feature type="compositionally biased region" description="Basic and acidic residues" evidence="2">
    <location>
        <begin position="413"/>
        <end position="442"/>
    </location>
</feature>
<evidence type="ECO:0000313" key="6">
    <source>
        <dbReference type="Proteomes" id="UP000092666"/>
    </source>
</evidence>
<dbReference type="InterPro" id="IPR008984">
    <property type="entry name" value="SMAD_FHA_dom_sf"/>
</dbReference>
<feature type="compositionally biased region" description="Low complexity" evidence="2">
    <location>
        <begin position="11"/>
        <end position="37"/>
    </location>
</feature>
<feature type="compositionally biased region" description="Acidic residues" evidence="2">
    <location>
        <begin position="597"/>
        <end position="627"/>
    </location>
</feature>
<dbReference type="EMBL" id="KI669503">
    <property type="protein sequence ID" value="OCF33839.1"/>
    <property type="molecule type" value="Genomic_DNA"/>
</dbReference>
<evidence type="ECO:0000256" key="2">
    <source>
        <dbReference type="SAM" id="MobiDB-lite"/>
    </source>
</evidence>
<feature type="coiled-coil region" evidence="1">
    <location>
        <begin position="350"/>
        <end position="380"/>
    </location>
</feature>
<feature type="compositionally biased region" description="Basic and acidic residues" evidence="2">
    <location>
        <begin position="584"/>
        <end position="596"/>
    </location>
</feature>
<accession>A0A1B9GRY5</accession>
<feature type="region of interest" description="Disordered" evidence="2">
    <location>
        <begin position="380"/>
        <end position="485"/>
    </location>
</feature>
<dbReference type="SUPFAM" id="SSF49879">
    <property type="entry name" value="SMAD/FHA domain"/>
    <property type="match status" value="1"/>
</dbReference>
<dbReference type="InterPro" id="IPR051176">
    <property type="entry name" value="Cent_Immune-Sig_Mod"/>
</dbReference>
<keyword evidence="3" id="KW-0812">Transmembrane</keyword>